<dbReference type="EMBL" id="JAMYWD010000007">
    <property type="protein sequence ID" value="KAJ4966967.1"/>
    <property type="molecule type" value="Genomic_DNA"/>
</dbReference>
<comment type="caution">
    <text evidence="2">The sequence shown here is derived from an EMBL/GenBank/DDBJ whole genome shotgun (WGS) entry which is preliminary data.</text>
</comment>
<dbReference type="SUPFAM" id="SSF53756">
    <property type="entry name" value="UDP-Glycosyltransferase/glycogen phosphorylase"/>
    <property type="match status" value="1"/>
</dbReference>
<reference evidence="2" key="1">
    <citation type="journal article" date="2023" name="Plant J.">
        <title>The genome of the king protea, Protea cynaroides.</title>
        <authorList>
            <person name="Chang J."/>
            <person name="Duong T.A."/>
            <person name="Schoeman C."/>
            <person name="Ma X."/>
            <person name="Roodt D."/>
            <person name="Barker N."/>
            <person name="Li Z."/>
            <person name="Van de Peer Y."/>
            <person name="Mizrachi E."/>
        </authorList>
    </citation>
    <scope>NUCLEOTIDE SEQUENCE</scope>
    <source>
        <tissue evidence="2">Young leaves</tissue>
    </source>
</reference>
<dbReference type="PANTHER" id="PTHR48047:SF28">
    <property type="entry name" value="F11M15.8 PROTEIN"/>
    <property type="match status" value="1"/>
</dbReference>
<dbReference type="Gene3D" id="3.40.50.2000">
    <property type="entry name" value="Glycogen Phosphorylase B"/>
    <property type="match status" value="2"/>
</dbReference>
<protein>
    <submittedName>
        <fullName evidence="2">Uncharacterized protein</fullName>
    </submittedName>
</protein>
<organism evidence="2 3">
    <name type="scientific">Protea cynaroides</name>
    <dbReference type="NCBI Taxonomy" id="273540"/>
    <lineage>
        <taxon>Eukaryota</taxon>
        <taxon>Viridiplantae</taxon>
        <taxon>Streptophyta</taxon>
        <taxon>Embryophyta</taxon>
        <taxon>Tracheophyta</taxon>
        <taxon>Spermatophyta</taxon>
        <taxon>Magnoliopsida</taxon>
        <taxon>Proteales</taxon>
        <taxon>Proteaceae</taxon>
        <taxon>Protea</taxon>
    </lineage>
</organism>
<keyword evidence="3" id="KW-1185">Reference proteome</keyword>
<dbReference type="PANTHER" id="PTHR48047">
    <property type="entry name" value="GLYCOSYLTRANSFERASE"/>
    <property type="match status" value="1"/>
</dbReference>
<dbReference type="GO" id="GO:0035251">
    <property type="term" value="F:UDP-glucosyltransferase activity"/>
    <property type="evidence" value="ECO:0007669"/>
    <property type="project" value="TreeGrafter"/>
</dbReference>
<dbReference type="Proteomes" id="UP001141806">
    <property type="component" value="Unassembled WGS sequence"/>
</dbReference>
<comment type="similarity">
    <text evidence="1">Belongs to the UDP-glycosyltransferase family.</text>
</comment>
<proteinExistence type="inferred from homology"/>
<accession>A0A9Q0KAP5</accession>
<evidence type="ECO:0000313" key="3">
    <source>
        <dbReference type="Proteomes" id="UP001141806"/>
    </source>
</evidence>
<dbReference type="AlphaFoldDB" id="A0A9Q0KAP5"/>
<evidence type="ECO:0000313" key="2">
    <source>
        <dbReference type="EMBL" id="KAJ4966967.1"/>
    </source>
</evidence>
<name>A0A9Q0KAP5_9MAGN</name>
<sequence length="184" mass="20778">MARVSITYSPYVFITDFFLDWTQHLAFELDIPCVAFYPSIVFISSVFKALSQKIGSLQPFADLSHLPNTLSFLFDHLPSMLRLFKEPDSDWACFKDSFIANSSSWGAILNTFEALEDIYLYHWNQEMGHTRAWTVGFLMNLDGAGPSPIDRGKPSSMPADGVPTWLDGCLDGSLLFVCFIWAIK</sequence>
<evidence type="ECO:0000256" key="1">
    <source>
        <dbReference type="ARBA" id="ARBA00009995"/>
    </source>
</evidence>
<gene>
    <name evidence="2" type="ORF">NE237_018816</name>
</gene>
<dbReference type="OrthoDB" id="5835829at2759"/>